<dbReference type="GO" id="GO:0004252">
    <property type="term" value="F:serine-type endopeptidase activity"/>
    <property type="evidence" value="ECO:0007669"/>
    <property type="project" value="TreeGrafter"/>
</dbReference>
<accession>A0A3B4BXN3</accession>
<evidence type="ECO:0000256" key="3">
    <source>
        <dbReference type="ARBA" id="ARBA00022588"/>
    </source>
</evidence>
<feature type="domain" description="CUB" evidence="7">
    <location>
        <begin position="1"/>
        <end position="123"/>
    </location>
</feature>
<dbReference type="STRING" id="42514.ENSPNAP00000004363"/>
<dbReference type="AlphaFoldDB" id="A0A3B4BXN3"/>
<evidence type="ECO:0000256" key="5">
    <source>
        <dbReference type="ARBA" id="ARBA00023157"/>
    </source>
</evidence>
<evidence type="ECO:0000256" key="1">
    <source>
        <dbReference type="ARBA" id="ARBA00004613"/>
    </source>
</evidence>
<dbReference type="GeneTree" id="ENSGT00940000157473"/>
<dbReference type="Pfam" id="PF00431">
    <property type="entry name" value="CUB"/>
    <property type="match status" value="1"/>
</dbReference>
<proteinExistence type="predicted"/>
<name>A0A3B4BXN3_PYGNA</name>
<dbReference type="CDD" id="cd00041">
    <property type="entry name" value="CUB"/>
    <property type="match status" value="1"/>
</dbReference>
<dbReference type="PANTHER" id="PTHR24255">
    <property type="entry name" value="COMPLEMENT COMPONENT 1, S SUBCOMPONENT-RELATED"/>
    <property type="match status" value="1"/>
</dbReference>
<dbReference type="PROSITE" id="PS01180">
    <property type="entry name" value="CUB"/>
    <property type="match status" value="1"/>
</dbReference>
<evidence type="ECO:0000259" key="7">
    <source>
        <dbReference type="PROSITE" id="PS01180"/>
    </source>
</evidence>
<dbReference type="Ensembl" id="ENSPNAT00000007151.2">
    <property type="protein sequence ID" value="ENSPNAP00000004363.2"/>
    <property type="gene ID" value="ENSPNAG00000010807.2"/>
</dbReference>
<dbReference type="PANTHER" id="PTHR24255:SF27">
    <property type="entry name" value="HAPTOGLOBIN-RELATED PROTEIN"/>
    <property type="match status" value="1"/>
</dbReference>
<evidence type="ECO:0000313" key="9">
    <source>
        <dbReference type="Proteomes" id="UP001501920"/>
    </source>
</evidence>
<reference evidence="8" key="2">
    <citation type="submission" date="2025-08" db="UniProtKB">
        <authorList>
            <consortium name="Ensembl"/>
        </authorList>
    </citation>
    <scope>IDENTIFICATION</scope>
</reference>
<keyword evidence="2" id="KW-0964">Secreted</keyword>
<comment type="caution">
    <text evidence="6">Lacks conserved residue(s) required for the propagation of feature annotation.</text>
</comment>
<dbReference type="GO" id="GO:0072562">
    <property type="term" value="C:blood microparticle"/>
    <property type="evidence" value="ECO:0007669"/>
    <property type="project" value="TreeGrafter"/>
</dbReference>
<keyword evidence="9" id="KW-1185">Reference proteome</keyword>
<dbReference type="FunFam" id="2.60.120.290:FF:000012">
    <property type="entry name" value="mannan-binding lectin serine protease 1 isoform X1"/>
    <property type="match status" value="1"/>
</dbReference>
<reference evidence="8 9" key="1">
    <citation type="submission" date="2020-10" db="EMBL/GenBank/DDBJ databases">
        <title>Pygocentrus nattereri (red-bellied piranha) genome, fPygNat1, primary haplotype.</title>
        <authorList>
            <person name="Myers G."/>
            <person name="Meyer A."/>
            <person name="Karagic N."/>
            <person name="Pippel M."/>
            <person name="Winkler S."/>
            <person name="Tracey A."/>
            <person name="Wood J."/>
            <person name="Formenti G."/>
            <person name="Howe K."/>
            <person name="Fedrigo O."/>
            <person name="Jarvis E.D."/>
        </authorList>
    </citation>
    <scope>NUCLEOTIDE SEQUENCE [LARGE SCALE GENOMIC DNA]</scope>
</reference>
<evidence type="ECO:0000256" key="4">
    <source>
        <dbReference type="ARBA" id="ARBA00022859"/>
    </source>
</evidence>
<evidence type="ECO:0000313" key="8">
    <source>
        <dbReference type="Ensembl" id="ENSPNAP00000004363.2"/>
    </source>
</evidence>
<comment type="subcellular location">
    <subcellularLocation>
        <location evidence="1">Secreted</location>
    </subcellularLocation>
</comment>
<keyword evidence="5" id="KW-1015">Disulfide bond</keyword>
<dbReference type="InterPro" id="IPR000859">
    <property type="entry name" value="CUB_dom"/>
</dbReference>
<dbReference type="Gene3D" id="2.60.120.290">
    <property type="entry name" value="Spermadhesin, CUB domain"/>
    <property type="match status" value="1"/>
</dbReference>
<reference evidence="8" key="3">
    <citation type="submission" date="2025-09" db="UniProtKB">
        <authorList>
            <consortium name="Ensembl"/>
        </authorList>
    </citation>
    <scope>IDENTIFICATION</scope>
</reference>
<sequence>MSVCECRAAMYGHVQSPLFPEPYLADLYIRWYLKVPHGYQIQLTFNYLDIEPSVNCTKDSLTVGYQTVLGFIFCFLNKSTDKHHPGNKPIMSPDNCLWLFFETDSSNQGSQMHLGFFVFYQAVECAMELKTDNQVCVLVFVAIKILHCFIDSCWTKKRILPFFLIVQNVFMC</sequence>
<dbReference type="GO" id="GO:0045087">
    <property type="term" value="P:innate immune response"/>
    <property type="evidence" value="ECO:0007669"/>
    <property type="project" value="UniProtKB-KW"/>
</dbReference>
<evidence type="ECO:0000256" key="6">
    <source>
        <dbReference type="PROSITE-ProRule" id="PRU00059"/>
    </source>
</evidence>
<evidence type="ECO:0000256" key="2">
    <source>
        <dbReference type="ARBA" id="ARBA00022525"/>
    </source>
</evidence>
<keyword evidence="4" id="KW-0391">Immunity</keyword>
<protein>
    <recommendedName>
        <fullName evidence="7">CUB domain-containing protein</fullName>
    </recommendedName>
</protein>
<keyword evidence="3" id="KW-0399">Innate immunity</keyword>
<dbReference type="GO" id="GO:0031638">
    <property type="term" value="P:zymogen activation"/>
    <property type="evidence" value="ECO:0007669"/>
    <property type="project" value="TreeGrafter"/>
</dbReference>
<dbReference type="SMART" id="SM00042">
    <property type="entry name" value="CUB"/>
    <property type="match status" value="1"/>
</dbReference>
<dbReference type="Proteomes" id="UP001501920">
    <property type="component" value="Chromosome 3"/>
</dbReference>
<dbReference type="OMA" id="PNVYPNH"/>
<organism evidence="8 9">
    <name type="scientific">Pygocentrus nattereri</name>
    <name type="common">Red-bellied piranha</name>
    <dbReference type="NCBI Taxonomy" id="42514"/>
    <lineage>
        <taxon>Eukaryota</taxon>
        <taxon>Metazoa</taxon>
        <taxon>Chordata</taxon>
        <taxon>Craniata</taxon>
        <taxon>Vertebrata</taxon>
        <taxon>Euteleostomi</taxon>
        <taxon>Actinopterygii</taxon>
        <taxon>Neopterygii</taxon>
        <taxon>Teleostei</taxon>
        <taxon>Ostariophysi</taxon>
        <taxon>Characiformes</taxon>
        <taxon>Characoidei</taxon>
        <taxon>Pygocentrus</taxon>
    </lineage>
</organism>
<dbReference type="SUPFAM" id="SSF49854">
    <property type="entry name" value="Spermadhesin, CUB domain"/>
    <property type="match status" value="1"/>
</dbReference>
<dbReference type="InterPro" id="IPR035914">
    <property type="entry name" value="Sperma_CUB_dom_sf"/>
</dbReference>